<protein>
    <recommendedName>
        <fullName evidence="3">Transposase</fullName>
    </recommendedName>
</protein>
<dbReference type="AlphaFoldDB" id="I4H493"/>
<proteinExistence type="predicted"/>
<comment type="caution">
    <text evidence="1">The sequence shown here is derived from an EMBL/GenBank/DDBJ whole genome shotgun (WGS) entry which is preliminary data.</text>
</comment>
<dbReference type="EMBL" id="CAIM01000146">
    <property type="protein sequence ID" value="CCI16867.1"/>
    <property type="molecule type" value="Genomic_DNA"/>
</dbReference>
<gene>
    <name evidence="1" type="ORF">MICAF_230006</name>
</gene>
<dbReference type="HOGENOM" id="CLU_2771235_0_0_3"/>
<accession>I4H493</accession>
<evidence type="ECO:0008006" key="3">
    <source>
        <dbReference type="Google" id="ProtNLM"/>
    </source>
</evidence>
<evidence type="ECO:0000313" key="2">
    <source>
        <dbReference type="Proteomes" id="UP000003613"/>
    </source>
</evidence>
<organism evidence="1 2">
    <name type="scientific">Microcystis aeruginosa PCC 9807</name>
    <dbReference type="NCBI Taxonomy" id="1160283"/>
    <lineage>
        <taxon>Bacteria</taxon>
        <taxon>Bacillati</taxon>
        <taxon>Cyanobacteriota</taxon>
        <taxon>Cyanophyceae</taxon>
        <taxon>Oscillatoriophycideae</taxon>
        <taxon>Chroococcales</taxon>
        <taxon>Microcystaceae</taxon>
        <taxon>Microcystis</taxon>
    </lineage>
</organism>
<evidence type="ECO:0000313" key="1">
    <source>
        <dbReference type="EMBL" id="CCI16867.1"/>
    </source>
</evidence>
<reference evidence="1 2" key="1">
    <citation type="submission" date="2012-04" db="EMBL/GenBank/DDBJ databases">
        <authorList>
            <person name="Genoscope - CEA"/>
        </authorList>
    </citation>
    <scope>NUCLEOTIDE SEQUENCE [LARGE SCALE GENOMIC DNA]</scope>
    <source>
        <strain evidence="1 2">9807</strain>
    </source>
</reference>
<sequence length="69" mass="7541">MPKAGGSTLDKGGDEDGGIEGKAIGIDLGLTHFAITSNGSKYDNPRHFAKHQRNLKRALRYLLWFDRGA</sequence>
<dbReference type="Proteomes" id="UP000003613">
    <property type="component" value="Unassembled WGS sequence"/>
</dbReference>
<name>I4H493_MICAE</name>